<feature type="domain" description="Tyrosine specific protein phosphatases" evidence="1">
    <location>
        <begin position="313"/>
        <end position="361"/>
    </location>
</feature>
<dbReference type="EMBL" id="JACEFI010000013">
    <property type="protein sequence ID" value="KAH0595179.1"/>
    <property type="molecule type" value="Genomic_DNA"/>
</dbReference>
<dbReference type="Gene3D" id="3.90.190.10">
    <property type="entry name" value="Protein tyrosine phosphatase superfamily"/>
    <property type="match status" value="1"/>
</dbReference>
<dbReference type="PANTHER" id="PTHR31126">
    <property type="entry name" value="TYROSINE-PROTEIN PHOSPHATASE"/>
    <property type="match status" value="1"/>
</dbReference>
<dbReference type="InterPro" id="IPR016130">
    <property type="entry name" value="Tyr_Pase_AS"/>
</dbReference>
<keyword evidence="3" id="KW-1185">Reference proteome</keyword>
<comment type="caution">
    <text evidence="2">The sequence shown here is derived from an EMBL/GenBank/DDBJ whole genome shotgun (WGS) entry which is preliminary data.</text>
</comment>
<dbReference type="PROSITE" id="PS00383">
    <property type="entry name" value="TYR_PHOSPHATASE_1"/>
    <property type="match status" value="1"/>
</dbReference>
<reference evidence="2 3" key="1">
    <citation type="submission" date="2020-07" db="EMBL/GenBank/DDBJ databases">
        <title>Metarhizium humberi genome.</title>
        <authorList>
            <person name="Lysoe E."/>
        </authorList>
    </citation>
    <scope>NUCLEOTIDE SEQUENCE [LARGE SCALE GENOMIC DNA]</scope>
    <source>
        <strain evidence="2 3">ESALQ1638</strain>
    </source>
</reference>
<dbReference type="PANTHER" id="PTHR31126:SF10">
    <property type="entry name" value="PROTEIN PHOSPHATASE, PUTATIVE (AFU_ORTHOLOGUE AFUA_6G06650)-RELATED"/>
    <property type="match status" value="1"/>
</dbReference>
<accession>A0A9P8M9E8</accession>
<gene>
    <name evidence="2" type="ORF">MHUMG1_06928</name>
</gene>
<dbReference type="SUPFAM" id="SSF52799">
    <property type="entry name" value="(Phosphotyrosine protein) phosphatases II"/>
    <property type="match status" value="1"/>
</dbReference>
<proteinExistence type="predicted"/>
<evidence type="ECO:0000313" key="2">
    <source>
        <dbReference type="EMBL" id="KAH0595179.1"/>
    </source>
</evidence>
<protein>
    <recommendedName>
        <fullName evidence="1">Tyrosine specific protein phosphatases domain-containing protein</fullName>
    </recommendedName>
</protein>
<dbReference type="InterPro" id="IPR029021">
    <property type="entry name" value="Prot-tyrosine_phosphatase-like"/>
</dbReference>
<dbReference type="Proteomes" id="UP000764110">
    <property type="component" value="Unassembled WGS sequence"/>
</dbReference>
<dbReference type="GO" id="GO:0004721">
    <property type="term" value="F:phosphoprotein phosphatase activity"/>
    <property type="evidence" value="ECO:0007669"/>
    <property type="project" value="InterPro"/>
</dbReference>
<sequence length="419" mass="47299">MVNPTGADDTKPGAQPCRLVNTYIHITLYTYFSAFRLLRRAKTTGLWSLPVFDHQVTIQSPALRRAQLGAVNGSGREASQYPRNRFTAPPLQQRKYCTAAALDLARPQPFRADRLQCLMLVMLVEFSDMAKPAAQLQCVANFRDVGQSVNDFLGQKRVREGFIFRSARPDDASAKDKLRIKNEFGIKTIIDLRTKTELIKQAEKAQAETSSNAFSSWFSSRPSLPRIDGINYEEIRITGRPFERHLFSQLSWWSFFKVIFLFIFGYRIEAVRLIATEVMLQRGLLGLGIDTIDHSGSEICQALGLYTSSSTLPVLVHCTQGKDRTGLICILILMILDIPLGAIEHDYFLTDPALEAERHERLAEIRQIGLTDDWAVTAPELVIGVQKHLDVEYGGLEAYLDDIGFGEIQRAQLRELLLY</sequence>
<dbReference type="PROSITE" id="PS50056">
    <property type="entry name" value="TYR_PHOSPHATASE_2"/>
    <property type="match status" value="1"/>
</dbReference>
<name>A0A9P8M9E8_9HYPO</name>
<organism evidence="2 3">
    <name type="scientific">Metarhizium humberi</name>
    <dbReference type="NCBI Taxonomy" id="2596975"/>
    <lineage>
        <taxon>Eukaryota</taxon>
        <taxon>Fungi</taxon>
        <taxon>Dikarya</taxon>
        <taxon>Ascomycota</taxon>
        <taxon>Pezizomycotina</taxon>
        <taxon>Sordariomycetes</taxon>
        <taxon>Hypocreomycetidae</taxon>
        <taxon>Hypocreales</taxon>
        <taxon>Clavicipitaceae</taxon>
        <taxon>Metarhizium</taxon>
    </lineage>
</organism>
<dbReference type="InterPro" id="IPR026893">
    <property type="entry name" value="Tyr/Ser_Pase_IphP-type"/>
</dbReference>
<dbReference type="Pfam" id="PF13350">
    <property type="entry name" value="Y_phosphatase3"/>
    <property type="match status" value="1"/>
</dbReference>
<dbReference type="AlphaFoldDB" id="A0A9P8M9E8"/>
<evidence type="ECO:0000259" key="1">
    <source>
        <dbReference type="PROSITE" id="PS50056"/>
    </source>
</evidence>
<dbReference type="InterPro" id="IPR000387">
    <property type="entry name" value="Tyr_Pase_dom"/>
</dbReference>
<evidence type="ECO:0000313" key="3">
    <source>
        <dbReference type="Proteomes" id="UP000764110"/>
    </source>
</evidence>